<reference evidence="7" key="1">
    <citation type="submission" date="2020-07" db="EMBL/GenBank/DDBJ databases">
        <authorList>
            <person name="Lin J."/>
        </authorList>
    </citation>
    <scope>NUCLEOTIDE SEQUENCE</scope>
</reference>
<keyword evidence="3" id="KW-0677">Repeat</keyword>
<dbReference type="Pfam" id="PF00560">
    <property type="entry name" value="LRR_1"/>
    <property type="match status" value="3"/>
</dbReference>
<comment type="subcellular location">
    <subcellularLocation>
        <location evidence="1">Cell envelope</location>
    </subcellularLocation>
</comment>
<dbReference type="InterPro" id="IPR001611">
    <property type="entry name" value="Leu-rich_rpt"/>
</dbReference>
<evidence type="ECO:0000256" key="5">
    <source>
        <dbReference type="SAM" id="MobiDB-lite"/>
    </source>
</evidence>
<evidence type="ECO:0000256" key="1">
    <source>
        <dbReference type="ARBA" id="ARBA00004196"/>
    </source>
</evidence>
<dbReference type="PANTHER" id="PTHR48059">
    <property type="entry name" value="POLYGALACTURONASE INHIBITOR 1"/>
    <property type="match status" value="1"/>
</dbReference>
<dbReference type="Pfam" id="PF09750">
    <property type="entry name" value="DRY_EERY"/>
    <property type="match status" value="1"/>
</dbReference>
<dbReference type="FunFam" id="3.80.10.10:FF:000363">
    <property type="entry name" value="Leucine-rich repeat family protein"/>
    <property type="match status" value="1"/>
</dbReference>
<gene>
    <name evidence="7" type="ORF">CB5_LOCUS23602</name>
</gene>
<name>A0A6V7QBM2_ANACO</name>
<accession>A0A6V7QBM2</accession>
<dbReference type="SMART" id="SM01141">
    <property type="entry name" value="DRY_EERY"/>
    <property type="match status" value="1"/>
</dbReference>
<dbReference type="InterPro" id="IPR019147">
    <property type="entry name" value="SWAP_N_domain"/>
</dbReference>
<protein>
    <recommendedName>
        <fullName evidence="6">Suppressor of white apricot N-terminal domain-containing protein</fullName>
    </recommendedName>
</protein>
<dbReference type="InterPro" id="IPR013210">
    <property type="entry name" value="LRR_N_plant-typ"/>
</dbReference>
<evidence type="ECO:0000313" key="7">
    <source>
        <dbReference type="EMBL" id="CAD1840391.1"/>
    </source>
</evidence>
<dbReference type="EMBL" id="LR862135">
    <property type="protein sequence ID" value="CAD1840391.1"/>
    <property type="molecule type" value="Genomic_DNA"/>
</dbReference>
<proteinExistence type="inferred from homology"/>
<organism evidence="7">
    <name type="scientific">Ananas comosus var. bracteatus</name>
    <name type="common">red pineapple</name>
    <dbReference type="NCBI Taxonomy" id="296719"/>
    <lineage>
        <taxon>Eukaryota</taxon>
        <taxon>Viridiplantae</taxon>
        <taxon>Streptophyta</taxon>
        <taxon>Embryophyta</taxon>
        <taxon>Tracheophyta</taxon>
        <taxon>Spermatophyta</taxon>
        <taxon>Magnoliopsida</taxon>
        <taxon>Liliopsida</taxon>
        <taxon>Poales</taxon>
        <taxon>Bromeliaceae</taxon>
        <taxon>Bromelioideae</taxon>
        <taxon>Ananas</taxon>
    </lineage>
</organism>
<evidence type="ECO:0000256" key="4">
    <source>
        <dbReference type="ARBA" id="ARBA00038043"/>
    </source>
</evidence>
<dbReference type="SUPFAM" id="SSF52058">
    <property type="entry name" value="L domain-like"/>
    <property type="match status" value="1"/>
</dbReference>
<evidence type="ECO:0000256" key="3">
    <source>
        <dbReference type="ARBA" id="ARBA00022737"/>
    </source>
</evidence>
<sequence length="332" mass="36456">MDLEVSGRHALLFDNDAAAAFVGSASALVPWSADASLLIDRYDVRHLLDRVPPRPFAAAAAAHRRAEAEIDLERYRDLPPPDDDDGGAYGRFDATAQGAYQSVPFSYGDNDASSDAKRTDPGMENSCYRPPFPVPENLLSNLLAQQYSFKVHVFLLSVVSALKSLMKQWKNTPPSWQQSKDPCGERWDGVICTKSRVTTLFDVFKKLFSMGLEGTLSDDIGKFDQLQTLDLSYNHKLGGPLTPALGNLTQVTHLILFKCSFTGTIPDELGNLRQLTFLALNSNKFIGRIPATLGKLSNLSWLDLADNQLNGTLPMSMNASPGLDQLLNAQHL</sequence>
<feature type="domain" description="Suppressor of white apricot N-terminal" evidence="6">
    <location>
        <begin position="1"/>
        <end position="111"/>
    </location>
</feature>
<dbReference type="InterPro" id="IPR051848">
    <property type="entry name" value="PGIP"/>
</dbReference>
<dbReference type="AlphaFoldDB" id="A0A6V7QBM2"/>
<comment type="similarity">
    <text evidence="4">Belongs to the polygalacturonase-inhibiting protein family.</text>
</comment>
<evidence type="ECO:0000259" key="6">
    <source>
        <dbReference type="SMART" id="SM01141"/>
    </source>
</evidence>
<dbReference type="InterPro" id="IPR032675">
    <property type="entry name" value="LRR_dom_sf"/>
</dbReference>
<evidence type="ECO:0000256" key="2">
    <source>
        <dbReference type="ARBA" id="ARBA00022614"/>
    </source>
</evidence>
<dbReference type="PANTHER" id="PTHR48059:SF38">
    <property type="entry name" value="OS04G0534166 PROTEIN"/>
    <property type="match status" value="1"/>
</dbReference>
<keyword evidence="2" id="KW-0433">Leucine-rich repeat</keyword>
<dbReference type="Pfam" id="PF08263">
    <property type="entry name" value="LRRNT_2"/>
    <property type="match status" value="1"/>
</dbReference>
<feature type="region of interest" description="Disordered" evidence="5">
    <location>
        <begin position="72"/>
        <end position="91"/>
    </location>
</feature>
<dbReference type="Gene3D" id="3.80.10.10">
    <property type="entry name" value="Ribonuclease Inhibitor"/>
    <property type="match status" value="1"/>
</dbReference>